<evidence type="ECO:0000259" key="3">
    <source>
        <dbReference type="Pfam" id="PF06974"/>
    </source>
</evidence>
<gene>
    <name evidence="4" type="ORF">EEDITHA_LOCUS19635</name>
</gene>
<feature type="compositionally biased region" description="Basic and acidic residues" evidence="1">
    <location>
        <begin position="710"/>
        <end position="722"/>
    </location>
</feature>
<accession>A0AAU9V6J4</accession>
<keyword evidence="2" id="KW-1133">Transmembrane helix</keyword>
<dbReference type="GO" id="GO:0019432">
    <property type="term" value="P:triglyceride biosynthetic process"/>
    <property type="evidence" value="ECO:0007669"/>
    <property type="project" value="TreeGrafter"/>
</dbReference>
<evidence type="ECO:0000256" key="2">
    <source>
        <dbReference type="SAM" id="Phobius"/>
    </source>
</evidence>
<proteinExistence type="predicted"/>
<evidence type="ECO:0000256" key="1">
    <source>
        <dbReference type="SAM" id="MobiDB-lite"/>
    </source>
</evidence>
<evidence type="ECO:0000313" key="4">
    <source>
        <dbReference type="EMBL" id="CAH2105370.1"/>
    </source>
</evidence>
<dbReference type="PANTHER" id="PTHR31650:SF23">
    <property type="entry name" value="GH11223P"/>
    <property type="match status" value="1"/>
</dbReference>
<organism evidence="4 5">
    <name type="scientific">Euphydryas editha</name>
    <name type="common">Edith's checkerspot</name>
    <dbReference type="NCBI Taxonomy" id="104508"/>
    <lineage>
        <taxon>Eukaryota</taxon>
        <taxon>Metazoa</taxon>
        <taxon>Ecdysozoa</taxon>
        <taxon>Arthropoda</taxon>
        <taxon>Hexapoda</taxon>
        <taxon>Insecta</taxon>
        <taxon>Pterygota</taxon>
        <taxon>Neoptera</taxon>
        <taxon>Endopterygota</taxon>
        <taxon>Lepidoptera</taxon>
        <taxon>Glossata</taxon>
        <taxon>Ditrysia</taxon>
        <taxon>Papilionoidea</taxon>
        <taxon>Nymphalidae</taxon>
        <taxon>Nymphalinae</taxon>
        <taxon>Euphydryas</taxon>
    </lineage>
</organism>
<dbReference type="Proteomes" id="UP001153954">
    <property type="component" value="Unassembled WGS sequence"/>
</dbReference>
<feature type="compositionally biased region" description="Basic and acidic residues" evidence="1">
    <location>
        <begin position="739"/>
        <end position="750"/>
    </location>
</feature>
<comment type="caution">
    <text evidence="4">The sequence shown here is derived from an EMBL/GenBank/DDBJ whole genome shotgun (WGS) entry which is preliminary data.</text>
</comment>
<name>A0AAU9V6J4_EUPED</name>
<dbReference type="EMBL" id="CAKOGL010000028">
    <property type="protein sequence ID" value="CAH2105370.1"/>
    <property type="molecule type" value="Genomic_DNA"/>
</dbReference>
<feature type="region of interest" description="Disordered" evidence="1">
    <location>
        <begin position="701"/>
        <end position="804"/>
    </location>
</feature>
<keyword evidence="2" id="KW-0812">Transmembrane</keyword>
<feature type="domain" description="O-acyltransferase WSD1 C-terminal" evidence="3">
    <location>
        <begin position="531"/>
        <end position="656"/>
    </location>
</feature>
<feature type="transmembrane region" description="Helical" evidence="2">
    <location>
        <begin position="16"/>
        <end position="39"/>
    </location>
</feature>
<sequence length="804" mass="90973">MARQQRVLRSRLRDEIYTYCAFCIVVSALPALALSYVVVRISNHFWLKLLSNRNPSLEFIRTNTVRTLLDTQRNQGIINVLLCIKGALNVDEIKETFIQHVIDRRDAHGDVMFPRLRHVLVSSWGNYAWDANMPFRLENNFIVSNGVYRGRPVSDNNIQDYVSEIISKYFLSDQPPWQYIVIPCVSIEPKYYILVRVHHLLLTGKKSLNIGDFLLVEQFPANRVIEQRHYHQRSPLAQLSPAPSAIPELWEKVHENLSNVWNEFISEYDPTESPETLKYLPGFFHVAGILLMSATSALRGVTKKRYTDRDHQPATVMALLSAIHEECKKRNLTVPKVLISPLVTIDPRKWPRRILNATYTTSQIILKLPSLIWDEVVSINELRTTGQVKKTNTYTWKYGKIGQLCIKATGEALKAISELYKAPAYFWTDTIMSDNGKQHILQTVSLCGRKVTSWSRPVPRADIERAARALGVSSTDIALFAATETLRSFFQQTQSEIPDSIFITARAASEDFLYTFVEGDGKNYKKSQTGGMVCLSLPVGATPRRIAAVVQEACRRQGTLSAAWAAQARWGALTRSVPSPLARLTMNVLSRKYAVSYAEINSPIDTTRRTTLWGKTVDYVVYWRPPQANISMSLTVVQYADTVRLTVMTDARLSPSHNIPAARWPVVIEKLVNKIDQEIARITAQVQLPLKYVSPKKSIKENLESSYESESSRVFESRRVEKSSYTSESIGESSEVEESNLREESRDVEQSSHLMKSSQAEAGSSSIEESNYERESIPGTSRSLITPSPVSVSPPPTRKHAMEE</sequence>
<dbReference type="InterPro" id="IPR045034">
    <property type="entry name" value="O-acyltransferase_WSD1-like"/>
</dbReference>
<dbReference type="PANTHER" id="PTHR31650">
    <property type="entry name" value="O-ACYLTRANSFERASE (WSD1-LIKE) FAMILY PROTEIN"/>
    <property type="match status" value="1"/>
</dbReference>
<evidence type="ECO:0000313" key="5">
    <source>
        <dbReference type="Proteomes" id="UP001153954"/>
    </source>
</evidence>
<feature type="compositionally biased region" description="Low complexity" evidence="1">
    <location>
        <begin position="723"/>
        <end position="733"/>
    </location>
</feature>
<dbReference type="GO" id="GO:0005886">
    <property type="term" value="C:plasma membrane"/>
    <property type="evidence" value="ECO:0007669"/>
    <property type="project" value="TreeGrafter"/>
</dbReference>
<dbReference type="GO" id="GO:0008374">
    <property type="term" value="F:O-acyltransferase activity"/>
    <property type="evidence" value="ECO:0007669"/>
    <property type="project" value="InterPro"/>
</dbReference>
<keyword evidence="5" id="KW-1185">Reference proteome</keyword>
<keyword evidence="2" id="KW-0472">Membrane</keyword>
<reference evidence="4" key="1">
    <citation type="submission" date="2022-03" db="EMBL/GenBank/DDBJ databases">
        <authorList>
            <person name="Tunstrom K."/>
        </authorList>
    </citation>
    <scope>NUCLEOTIDE SEQUENCE</scope>
</reference>
<dbReference type="InterPro" id="IPR009721">
    <property type="entry name" value="O-acyltransferase_WSD1_C"/>
</dbReference>
<dbReference type="AlphaFoldDB" id="A0AAU9V6J4"/>
<dbReference type="Pfam" id="PF06974">
    <property type="entry name" value="WS_DGAT_C"/>
    <property type="match status" value="1"/>
</dbReference>
<feature type="compositionally biased region" description="Polar residues" evidence="1">
    <location>
        <begin position="751"/>
        <end position="769"/>
    </location>
</feature>
<protein>
    <recommendedName>
        <fullName evidence="3">O-acyltransferase WSD1 C-terminal domain-containing protein</fullName>
    </recommendedName>
</protein>